<dbReference type="Proteomes" id="UP000789901">
    <property type="component" value="Unassembled WGS sequence"/>
</dbReference>
<evidence type="ECO:0000313" key="2">
    <source>
        <dbReference type="Proteomes" id="UP000789901"/>
    </source>
</evidence>
<protein>
    <submittedName>
        <fullName evidence="1">30127_t:CDS:1</fullName>
    </submittedName>
</protein>
<dbReference type="EMBL" id="CAJVQB010018987">
    <property type="protein sequence ID" value="CAG8789507.1"/>
    <property type="molecule type" value="Genomic_DNA"/>
</dbReference>
<reference evidence="1 2" key="1">
    <citation type="submission" date="2021-06" db="EMBL/GenBank/DDBJ databases">
        <authorList>
            <person name="Kallberg Y."/>
            <person name="Tangrot J."/>
            <person name="Rosling A."/>
        </authorList>
    </citation>
    <scope>NUCLEOTIDE SEQUENCE [LARGE SCALE GENOMIC DNA]</scope>
    <source>
        <strain evidence="1 2">120-4 pot B 10/14</strain>
    </source>
</reference>
<proteinExistence type="predicted"/>
<sequence length="100" mass="11264">MVDGFNESAQIQWPQTKIYGLEPVNKDLWNSANDETDRSASVGNLLTIGILNLHRKICNSKSSSVLLIFLSMEFGDKDYEADKRKQSDFPKQRVILSGNS</sequence>
<name>A0ABN7VP50_GIGMA</name>
<feature type="non-terminal residue" evidence="1">
    <location>
        <position position="100"/>
    </location>
</feature>
<accession>A0ABN7VP50</accession>
<organism evidence="1 2">
    <name type="scientific">Gigaspora margarita</name>
    <dbReference type="NCBI Taxonomy" id="4874"/>
    <lineage>
        <taxon>Eukaryota</taxon>
        <taxon>Fungi</taxon>
        <taxon>Fungi incertae sedis</taxon>
        <taxon>Mucoromycota</taxon>
        <taxon>Glomeromycotina</taxon>
        <taxon>Glomeromycetes</taxon>
        <taxon>Diversisporales</taxon>
        <taxon>Gigasporaceae</taxon>
        <taxon>Gigaspora</taxon>
    </lineage>
</organism>
<gene>
    <name evidence="1" type="ORF">GMARGA_LOCUS21011</name>
</gene>
<evidence type="ECO:0000313" key="1">
    <source>
        <dbReference type="EMBL" id="CAG8789507.1"/>
    </source>
</evidence>
<comment type="caution">
    <text evidence="1">The sequence shown here is derived from an EMBL/GenBank/DDBJ whole genome shotgun (WGS) entry which is preliminary data.</text>
</comment>
<keyword evidence="2" id="KW-1185">Reference proteome</keyword>